<dbReference type="EMBL" id="CABIJS010000111">
    <property type="protein sequence ID" value="VUZ43645.1"/>
    <property type="molecule type" value="Genomic_DNA"/>
</dbReference>
<feature type="transmembrane region" description="Helical" evidence="1">
    <location>
        <begin position="23"/>
        <end position="46"/>
    </location>
</feature>
<feature type="transmembrane region" description="Helical" evidence="1">
    <location>
        <begin position="52"/>
        <end position="73"/>
    </location>
</feature>
<evidence type="ECO:0000313" key="3">
    <source>
        <dbReference type="Proteomes" id="UP000321570"/>
    </source>
</evidence>
<keyword evidence="1" id="KW-0812">Transmembrane</keyword>
<evidence type="ECO:0000313" key="2">
    <source>
        <dbReference type="EMBL" id="VUZ43645.1"/>
    </source>
</evidence>
<protein>
    <submittedName>
        <fullName evidence="2">Uncharacterized protein</fullName>
    </submittedName>
</protein>
<accession>A0A564Y8M4</accession>
<organism evidence="2 3">
    <name type="scientific">Hymenolepis diminuta</name>
    <name type="common">Rat tapeworm</name>
    <dbReference type="NCBI Taxonomy" id="6216"/>
    <lineage>
        <taxon>Eukaryota</taxon>
        <taxon>Metazoa</taxon>
        <taxon>Spiralia</taxon>
        <taxon>Lophotrochozoa</taxon>
        <taxon>Platyhelminthes</taxon>
        <taxon>Cestoda</taxon>
        <taxon>Eucestoda</taxon>
        <taxon>Cyclophyllidea</taxon>
        <taxon>Hymenolepididae</taxon>
        <taxon>Hymenolepis</taxon>
    </lineage>
</organism>
<keyword evidence="3" id="KW-1185">Reference proteome</keyword>
<proteinExistence type="predicted"/>
<name>A0A564Y8M4_HYMDI</name>
<dbReference type="Proteomes" id="UP000321570">
    <property type="component" value="Unassembled WGS sequence"/>
</dbReference>
<keyword evidence="1" id="KW-1133">Transmembrane helix</keyword>
<reference evidence="2 3" key="1">
    <citation type="submission" date="2019-07" db="EMBL/GenBank/DDBJ databases">
        <authorList>
            <person name="Jastrzebski P J."/>
            <person name="Paukszto L."/>
            <person name="Jastrzebski P J."/>
        </authorList>
    </citation>
    <scope>NUCLEOTIDE SEQUENCE [LARGE SCALE GENOMIC DNA]</scope>
    <source>
        <strain evidence="2 3">WMS-il1</strain>
    </source>
</reference>
<evidence type="ECO:0000256" key="1">
    <source>
        <dbReference type="SAM" id="Phobius"/>
    </source>
</evidence>
<dbReference type="AlphaFoldDB" id="A0A564Y8M4"/>
<gene>
    <name evidence="2" type="ORF">WMSIL1_LOCUS3596</name>
</gene>
<keyword evidence="1" id="KW-0472">Membrane</keyword>
<sequence>MLCNIDAPAYLNPRIVEALENEVYGSVTMTAFSLVVFVLGVIMIYFNPPYVVFIFWILNSAQGCLVAIVLGLLDKSNVVRKRKSSESVETSQILGSSVNYAREGGEGEMDEFGEFGDFVDGDGGMIDGEMEDASLPYIEMDEKEEI</sequence>